<evidence type="ECO:0000256" key="6">
    <source>
        <dbReference type="SAM" id="Coils"/>
    </source>
</evidence>
<feature type="region of interest" description="Disordered" evidence="7">
    <location>
        <begin position="805"/>
        <end position="942"/>
    </location>
</feature>
<feature type="region of interest" description="Disordered" evidence="7">
    <location>
        <begin position="1272"/>
        <end position="1333"/>
    </location>
</feature>
<keyword evidence="3" id="KW-0862">Zinc</keyword>
<feature type="compositionally biased region" description="Basic and acidic residues" evidence="7">
    <location>
        <begin position="312"/>
        <end position="331"/>
    </location>
</feature>
<dbReference type="InterPro" id="IPR019786">
    <property type="entry name" value="Zinc_finger_PHD-type_CS"/>
</dbReference>
<feature type="compositionally biased region" description="Polar residues" evidence="7">
    <location>
        <begin position="775"/>
        <end position="785"/>
    </location>
</feature>
<feature type="region of interest" description="Disordered" evidence="7">
    <location>
        <begin position="1053"/>
        <end position="1244"/>
    </location>
</feature>
<feature type="compositionally biased region" description="Polar residues" evidence="7">
    <location>
        <begin position="1235"/>
        <end position="1244"/>
    </location>
</feature>
<keyword evidence="2 5" id="KW-0863">Zinc-finger</keyword>
<evidence type="ECO:0000259" key="8">
    <source>
        <dbReference type="PROSITE" id="PS50157"/>
    </source>
</evidence>
<evidence type="ECO:0000256" key="2">
    <source>
        <dbReference type="ARBA" id="ARBA00022771"/>
    </source>
</evidence>
<feature type="compositionally biased region" description="Low complexity" evidence="7">
    <location>
        <begin position="209"/>
        <end position="226"/>
    </location>
</feature>
<feature type="domain" description="C2H2-type" evidence="8">
    <location>
        <begin position="1242"/>
        <end position="1272"/>
    </location>
</feature>
<dbReference type="EnsemblMetazoa" id="CLYHEMT015328.1">
    <property type="protein sequence ID" value="CLYHEMP015328.1"/>
    <property type="gene ID" value="CLYHEMG015328"/>
</dbReference>
<feature type="compositionally biased region" description="Polar residues" evidence="7">
    <location>
        <begin position="818"/>
        <end position="841"/>
    </location>
</feature>
<feature type="compositionally biased region" description="Polar residues" evidence="7">
    <location>
        <begin position="1518"/>
        <end position="1538"/>
    </location>
</feature>
<dbReference type="InterPro" id="IPR013087">
    <property type="entry name" value="Znf_C2H2_type"/>
</dbReference>
<feature type="compositionally biased region" description="Basic and acidic residues" evidence="7">
    <location>
        <begin position="805"/>
        <end position="816"/>
    </location>
</feature>
<feature type="coiled-coil region" evidence="6">
    <location>
        <begin position="1780"/>
        <end position="1817"/>
    </location>
</feature>
<accession>A0A7M6DLT3</accession>
<feature type="compositionally biased region" description="Polar residues" evidence="7">
    <location>
        <begin position="465"/>
        <end position="477"/>
    </location>
</feature>
<feature type="compositionally biased region" description="Basic and acidic residues" evidence="7">
    <location>
        <begin position="376"/>
        <end position="386"/>
    </location>
</feature>
<evidence type="ECO:0000256" key="1">
    <source>
        <dbReference type="ARBA" id="ARBA00022723"/>
    </source>
</evidence>
<feature type="compositionally biased region" description="Polar residues" evidence="7">
    <location>
        <begin position="1573"/>
        <end position="1589"/>
    </location>
</feature>
<evidence type="ECO:0000256" key="3">
    <source>
        <dbReference type="ARBA" id="ARBA00022833"/>
    </source>
</evidence>
<feature type="compositionally biased region" description="Polar residues" evidence="7">
    <location>
        <begin position="268"/>
        <end position="279"/>
    </location>
</feature>
<organism evidence="9 10">
    <name type="scientific">Clytia hemisphaerica</name>
    <dbReference type="NCBI Taxonomy" id="252671"/>
    <lineage>
        <taxon>Eukaryota</taxon>
        <taxon>Metazoa</taxon>
        <taxon>Cnidaria</taxon>
        <taxon>Hydrozoa</taxon>
        <taxon>Hydroidolina</taxon>
        <taxon>Leptothecata</taxon>
        <taxon>Obeliida</taxon>
        <taxon>Clytiidae</taxon>
        <taxon>Clytia</taxon>
    </lineage>
</organism>
<dbReference type="GO" id="GO:0070210">
    <property type="term" value="C:Rpd3L-Expanded complex"/>
    <property type="evidence" value="ECO:0007669"/>
    <property type="project" value="TreeGrafter"/>
</dbReference>
<dbReference type="PANTHER" id="PTHR46462:SF3">
    <property type="entry name" value="UPSET, ISOFORM A"/>
    <property type="match status" value="1"/>
</dbReference>
<feature type="region of interest" description="Disordered" evidence="7">
    <location>
        <begin position="303"/>
        <end position="403"/>
    </location>
</feature>
<feature type="compositionally biased region" description="Low complexity" evidence="7">
    <location>
        <begin position="83"/>
        <end position="94"/>
    </location>
</feature>
<feature type="compositionally biased region" description="Polar residues" evidence="7">
    <location>
        <begin position="166"/>
        <end position="188"/>
    </location>
</feature>
<feature type="compositionally biased region" description="Polar residues" evidence="7">
    <location>
        <begin position="1703"/>
        <end position="1713"/>
    </location>
</feature>
<feature type="compositionally biased region" description="Polar residues" evidence="7">
    <location>
        <begin position="27"/>
        <end position="39"/>
    </location>
</feature>
<reference evidence="9" key="1">
    <citation type="submission" date="2021-01" db="UniProtKB">
        <authorList>
            <consortium name="EnsemblMetazoa"/>
        </authorList>
    </citation>
    <scope>IDENTIFICATION</scope>
</reference>
<feature type="compositionally biased region" description="Polar residues" evidence="7">
    <location>
        <begin position="643"/>
        <end position="663"/>
    </location>
</feature>
<evidence type="ECO:0000313" key="9">
    <source>
        <dbReference type="EnsemblMetazoa" id="CLYHEMP015328.1"/>
    </source>
</evidence>
<dbReference type="Gene3D" id="3.30.40.10">
    <property type="entry name" value="Zinc/RING finger domain, C3HC4 (zinc finger)"/>
    <property type="match status" value="1"/>
</dbReference>
<feature type="compositionally biased region" description="Acidic residues" evidence="7">
    <location>
        <begin position="341"/>
        <end position="350"/>
    </location>
</feature>
<evidence type="ECO:0000313" key="10">
    <source>
        <dbReference type="Proteomes" id="UP000594262"/>
    </source>
</evidence>
<feature type="compositionally biased region" description="Low complexity" evidence="7">
    <location>
        <begin position="1278"/>
        <end position="1287"/>
    </location>
</feature>
<keyword evidence="1" id="KW-0479">Metal-binding</keyword>
<dbReference type="InterPro" id="IPR001965">
    <property type="entry name" value="Znf_PHD"/>
</dbReference>
<feature type="compositionally biased region" description="Basic and acidic residues" evidence="7">
    <location>
        <begin position="1194"/>
        <end position="1234"/>
    </location>
</feature>
<dbReference type="GO" id="GO:0008270">
    <property type="term" value="F:zinc ion binding"/>
    <property type="evidence" value="ECO:0007669"/>
    <property type="project" value="UniProtKB-KW"/>
</dbReference>
<dbReference type="InterPro" id="IPR013083">
    <property type="entry name" value="Znf_RING/FYVE/PHD"/>
</dbReference>
<feature type="compositionally biased region" description="Acidic residues" evidence="7">
    <location>
        <begin position="1689"/>
        <end position="1702"/>
    </location>
</feature>
<feature type="compositionally biased region" description="Low complexity" evidence="7">
    <location>
        <begin position="1087"/>
        <end position="1100"/>
    </location>
</feature>
<name>A0A7M6DLT3_9CNID</name>
<keyword evidence="6" id="KW-0175">Coiled coil</keyword>
<feature type="region of interest" description="Disordered" evidence="7">
    <location>
        <begin position="1688"/>
        <end position="1745"/>
    </location>
</feature>
<dbReference type="Proteomes" id="UP000594262">
    <property type="component" value="Unplaced"/>
</dbReference>
<feature type="region of interest" description="Disordered" evidence="7">
    <location>
        <begin position="1518"/>
        <end position="1606"/>
    </location>
</feature>
<feature type="compositionally biased region" description="Basic and acidic residues" evidence="7">
    <location>
        <begin position="1714"/>
        <end position="1745"/>
    </location>
</feature>
<dbReference type="GO" id="GO:0006325">
    <property type="term" value="P:chromatin organization"/>
    <property type="evidence" value="ECO:0007669"/>
    <property type="project" value="UniProtKB-KW"/>
</dbReference>
<dbReference type="InterPro" id="IPR011011">
    <property type="entry name" value="Znf_FYVE_PHD"/>
</dbReference>
<feature type="compositionally biased region" description="Basic and acidic residues" evidence="7">
    <location>
        <begin position="118"/>
        <end position="134"/>
    </location>
</feature>
<keyword evidence="4" id="KW-0156">Chromatin regulator</keyword>
<feature type="compositionally biased region" description="Polar residues" evidence="7">
    <location>
        <begin position="907"/>
        <end position="920"/>
    </location>
</feature>
<feature type="compositionally biased region" description="Polar residues" evidence="7">
    <location>
        <begin position="679"/>
        <end position="688"/>
    </location>
</feature>
<dbReference type="PANTHER" id="PTHR46462">
    <property type="entry name" value="UPSET, ISOFORM A"/>
    <property type="match status" value="1"/>
</dbReference>
<dbReference type="PROSITE" id="PS01359">
    <property type="entry name" value="ZF_PHD_1"/>
    <property type="match status" value="1"/>
</dbReference>
<dbReference type="RefSeq" id="XP_066919120.1">
    <property type="nucleotide sequence ID" value="XM_067063019.1"/>
</dbReference>
<dbReference type="PROSITE" id="PS50157">
    <property type="entry name" value="ZINC_FINGER_C2H2_2"/>
    <property type="match status" value="1"/>
</dbReference>
<sequence>MYRQFESIAARRFILSPPKSKDEKTSENTQSSQLLKETPSSSGGGRGREKRKLPAAMADYVTEVRGKRRRSKDISERKSNNQPSPSSSTITRPPENMSKAVKTPQHGKDTLKSNTPKTVKEPKDVKKAKIEQPKDSPTLPTKSLRIRNAKGPSVKTTQKPEKMTKTDNTVTPNSKFLRNRNITPSPVSVTPALRSKASTPVPEMITDLTTKSSKTPRTRSASNSISSKHDSSSKSANQVIEKISRRDSPERLSGSTSSKRSTRRGSATEISTPVSSSKASIPIAEKLTDHLSMKISNETKTFVMFPSSDSNDVDKEKEKEPLCEEVKKHEEIDSDSQGADTVDEATELLSEEPILLPEHNVEQSKPNPSDTPHQSLDTKSKERESQSRAIISQPVIPEGVPADPLGLISPEKLSVEEDFASKVLTESSSMLDQNLLKEKGMNDDEDLPLIQWASTRDKTFEFVHDTTTAPSGKSQGESLVKKETVLQTINHSTRENDTETSPDSDNLIATLPQTSENTLKQISSPKNETLVSQPESGEEKDVVTPLRKPSDSSKTSSAAVKRDQPAVRRSIRKRSTKSFGDDTITFELKVNSRKDKEQKATTVGKETEEKSSNVFKSNEDPKRSERRRSSKTDDETVLKKNKGNPQEQSRVSDSEMITGSLSSKVDDNEDSLAQDIVKLSQSTTTFNPTAEHLLRGTGSGSLKDKVEITYIDDKQADIEIIRGVESQRKGESKRRSSGSQKSSDTDTLKQPTGAADSATVPTTSTTRKRSEKSSLVATASSTTEKGSGKNFEQKYELFKQKWKAEKEKRRLMKEAEAVQNTDQKCQTASTVQTQSTNQPNIQKKKEPESQVPSLAKPKRNQFRDSTIDLTELSPSEQVSSSQGALISTSLSTKKNKISPVEPRSSRQETNQSPSKLTTKLSFRKESPSKLSSKSTTYSSQAGKLAPSLTQIVASKIQKKAQTIQIQKQNMELEYERHCKEEIDLTGIALQSIKSPPKPNQTPPKRKSLDFITSRLKYKKKMEMLKSQGHENKRPRLIEGAPTLLASLEQLQSPPLATPLPSSPSNLLDNSIQQQQQHSTDFSHHQKPSSTKNSQQQQQTSLLIQHVVPTSKHQQTSPTKRIHSKQKQSPTKQHSYPPRSSKLPTQCLSDFTHRPLTIQPTLLPSPLKTPDTTSKQDAGPTKTPKESPISITPKHSNEKRTMNRNHMDQPKTPKVIETRRTRRDSEKQMRSRKSDPNLTTPEFTCNLTGCNKSFRKQHLLEYHFKYFHTAKPPIKRSRSSVSVSSTDSNHYHHHHNSSLSLPTTPSGEHSTHKQEDISGTSSHIDITDQSEDESESESEFITFDDCVKCICQDECDTGFMIQCEQCFTWQHGECVGYLTQKNVPLFYLCHVCSNPKALRPAFKYKNDYTFQRFGKIPPVNDPFGESKMADSALKESLMSVRHVDKEDEELLSSIMVASNAMVTDLYNIRDLMQNIRKRFLTFSTNNALEDADKSYNHLDNEQLEKLLREMDSSNEQYKTVENQTPPCASTSQIQRSGSQEAGGEKAIQPSGDKAIQPSGDKAIQPSGDKAIQPSGDNVTQNLGVTATLDSGDNETLNEESILSTDRTEALPCGDNKIIESEDSLQTIESEKTQIGRIETLGEITTKNNSDQSHIQDIEMNESNHSTDTNSQSDRSTVGLSQSVCNADLNDQSEADTETADEQGNESSATLVSNTDEFKIKTENEHSHQTLENEMKTENNNRDNEHRPLATFGKLPPFSFEGLDQAAIVGRFKLLLEVEKIEHEIEERVQQLNRHLDVLEREYDQIDRSKDVLRDFKEKFKLPDMDSLSKYLHKIKWTSIINETQQLFLQT</sequence>
<feature type="compositionally biased region" description="Polar residues" evidence="7">
    <location>
        <begin position="511"/>
        <end position="535"/>
    </location>
</feature>
<dbReference type="SMART" id="SM00249">
    <property type="entry name" value="PHD"/>
    <property type="match status" value="1"/>
</dbReference>
<dbReference type="Pfam" id="PF20826">
    <property type="entry name" value="PHD_5"/>
    <property type="match status" value="1"/>
</dbReference>
<evidence type="ECO:0000256" key="5">
    <source>
        <dbReference type="PROSITE-ProRule" id="PRU00042"/>
    </source>
</evidence>
<feature type="compositionally biased region" description="Polar residues" evidence="7">
    <location>
        <begin position="867"/>
        <end position="892"/>
    </location>
</feature>
<feature type="region of interest" description="Disordered" evidence="7">
    <location>
        <begin position="1"/>
        <end position="282"/>
    </location>
</feature>
<protein>
    <recommendedName>
        <fullName evidence="8">C2H2-type domain-containing protein</fullName>
    </recommendedName>
</protein>
<evidence type="ECO:0000256" key="4">
    <source>
        <dbReference type="ARBA" id="ARBA00022853"/>
    </source>
</evidence>
<dbReference type="PROSITE" id="PS00028">
    <property type="entry name" value="ZINC_FINGER_C2H2_1"/>
    <property type="match status" value="1"/>
</dbReference>
<feature type="region of interest" description="Disordered" evidence="7">
    <location>
        <begin position="465"/>
        <end position="704"/>
    </location>
</feature>
<dbReference type="OrthoDB" id="5974803at2759"/>
<feature type="compositionally biased region" description="Basic and acidic residues" evidence="7">
    <location>
        <begin position="590"/>
        <end position="623"/>
    </location>
</feature>
<dbReference type="SUPFAM" id="SSF57903">
    <property type="entry name" value="FYVE/PHD zinc finger"/>
    <property type="match status" value="1"/>
</dbReference>
<feature type="compositionally biased region" description="Basic and acidic residues" evidence="7">
    <location>
        <begin position="717"/>
        <end position="734"/>
    </location>
</feature>
<feature type="region of interest" description="Disordered" evidence="7">
    <location>
        <begin position="717"/>
        <end position="792"/>
    </location>
</feature>
<evidence type="ECO:0000256" key="7">
    <source>
        <dbReference type="SAM" id="MobiDB-lite"/>
    </source>
</evidence>
<keyword evidence="10" id="KW-1185">Reference proteome</keyword>
<dbReference type="GO" id="GO:0034967">
    <property type="term" value="C:Set3 complex"/>
    <property type="evidence" value="ECO:0007669"/>
    <property type="project" value="TreeGrafter"/>
</dbReference>
<dbReference type="GeneID" id="136806441"/>
<proteinExistence type="predicted"/>
<feature type="compositionally biased region" description="Low complexity" evidence="7">
    <location>
        <begin position="928"/>
        <end position="939"/>
    </location>
</feature>
<dbReference type="GO" id="GO:0006355">
    <property type="term" value="P:regulation of DNA-templated transcription"/>
    <property type="evidence" value="ECO:0007669"/>
    <property type="project" value="TreeGrafter"/>
</dbReference>
<feature type="compositionally biased region" description="Polar residues" evidence="7">
    <location>
        <begin position="363"/>
        <end position="375"/>
    </location>
</feature>